<keyword evidence="2 6" id="KW-0378">Hydrolase</keyword>
<accession>A0ABV2M7X6</accession>
<organism evidence="6 7">
    <name type="scientific">Blautia caecimuris</name>
    <dbReference type="NCBI Taxonomy" id="1796615"/>
    <lineage>
        <taxon>Bacteria</taxon>
        <taxon>Bacillati</taxon>
        <taxon>Bacillota</taxon>
        <taxon>Clostridia</taxon>
        <taxon>Lachnospirales</taxon>
        <taxon>Lachnospiraceae</taxon>
        <taxon>Blautia</taxon>
    </lineage>
</organism>
<name>A0ABV2M7X6_9FIRM</name>
<dbReference type="InterPro" id="IPR044925">
    <property type="entry name" value="His-Me_finger_sf"/>
</dbReference>
<dbReference type="Proteomes" id="UP001549106">
    <property type="component" value="Unassembled WGS sequence"/>
</dbReference>
<proteinExistence type="inferred from homology"/>
<dbReference type="EMBL" id="JBEPMJ010000056">
    <property type="protein sequence ID" value="MET3752486.1"/>
    <property type="molecule type" value="Genomic_DNA"/>
</dbReference>
<dbReference type="GO" id="GO:0016787">
    <property type="term" value="F:hydrolase activity"/>
    <property type="evidence" value="ECO:0007669"/>
    <property type="project" value="UniProtKB-KW"/>
</dbReference>
<dbReference type="PANTHER" id="PTHR41286">
    <property type="entry name" value="HNH NUCLEASE YAJD-RELATED"/>
    <property type="match status" value="1"/>
</dbReference>
<evidence type="ECO:0000313" key="7">
    <source>
        <dbReference type="Proteomes" id="UP001549106"/>
    </source>
</evidence>
<evidence type="ECO:0000256" key="1">
    <source>
        <dbReference type="ARBA" id="ARBA00022722"/>
    </source>
</evidence>
<keyword evidence="1" id="KW-0540">Nuclease</keyword>
<dbReference type="InterPro" id="IPR003615">
    <property type="entry name" value="HNH_nuc"/>
</dbReference>
<dbReference type="Gene3D" id="1.10.30.50">
    <property type="match status" value="1"/>
</dbReference>
<dbReference type="SMART" id="SM00507">
    <property type="entry name" value="HNHc"/>
    <property type="match status" value="1"/>
</dbReference>
<gene>
    <name evidence="6" type="ORF">ABID24_003760</name>
</gene>
<reference evidence="6 7" key="1">
    <citation type="submission" date="2024-06" db="EMBL/GenBank/DDBJ databases">
        <title>Genomic Encyclopedia of Type Strains, Phase IV (KMG-IV): sequencing the most valuable type-strain genomes for metagenomic binning, comparative biology and taxonomic classification.</title>
        <authorList>
            <person name="Goeker M."/>
        </authorList>
    </citation>
    <scope>NUCLEOTIDE SEQUENCE [LARGE SCALE GENOMIC DNA]</scope>
    <source>
        <strain evidence="6 7">DSM 29492</strain>
    </source>
</reference>
<dbReference type="CDD" id="cd00085">
    <property type="entry name" value="HNHc"/>
    <property type="match status" value="1"/>
</dbReference>
<evidence type="ECO:0000256" key="3">
    <source>
        <dbReference type="ARBA" id="ARBA00038412"/>
    </source>
</evidence>
<dbReference type="RefSeq" id="WP_178811247.1">
    <property type="nucleotide sequence ID" value="NZ_JANJZT010000055.1"/>
</dbReference>
<evidence type="ECO:0000256" key="4">
    <source>
        <dbReference type="ARBA" id="ARBA00040194"/>
    </source>
</evidence>
<comment type="similarity">
    <text evidence="3">Belongs to the HNH nuclease family.</text>
</comment>
<sequence length="119" mass="13717">MPSKPKKPCAYPGCPALVTGRYCAEHAKKVNSDYEKYGRDKNAKRRYGRAWKRIRDKYAAGHPFCEKCYERGVLVPVEEIHHKLPLSEGGTHDRSNLIALCKSCHSQIHAKRGDRWHDR</sequence>
<evidence type="ECO:0000313" key="6">
    <source>
        <dbReference type="EMBL" id="MET3752486.1"/>
    </source>
</evidence>
<protein>
    <recommendedName>
        <fullName evidence="4">Putative HNH nuclease YajD</fullName>
    </recommendedName>
</protein>
<feature type="domain" description="HNH nuclease" evidence="5">
    <location>
        <begin position="53"/>
        <end position="106"/>
    </location>
</feature>
<dbReference type="InterPro" id="IPR002711">
    <property type="entry name" value="HNH"/>
</dbReference>
<keyword evidence="7" id="KW-1185">Reference proteome</keyword>
<evidence type="ECO:0000256" key="2">
    <source>
        <dbReference type="ARBA" id="ARBA00022801"/>
    </source>
</evidence>
<comment type="caution">
    <text evidence="6">The sequence shown here is derived from an EMBL/GenBank/DDBJ whole genome shotgun (WGS) entry which is preliminary data.</text>
</comment>
<dbReference type="SUPFAM" id="SSF54060">
    <property type="entry name" value="His-Me finger endonucleases"/>
    <property type="match status" value="1"/>
</dbReference>
<dbReference type="Pfam" id="PF01844">
    <property type="entry name" value="HNH"/>
    <property type="match status" value="1"/>
</dbReference>
<evidence type="ECO:0000259" key="5">
    <source>
        <dbReference type="SMART" id="SM00507"/>
    </source>
</evidence>
<dbReference type="PANTHER" id="PTHR41286:SF1">
    <property type="entry name" value="HNH NUCLEASE YAJD-RELATED"/>
    <property type="match status" value="1"/>
</dbReference>